<organism evidence="2 3">
    <name type="scientific">Caballeronia grimmiae</name>
    <dbReference type="NCBI Taxonomy" id="1071679"/>
    <lineage>
        <taxon>Bacteria</taxon>
        <taxon>Pseudomonadati</taxon>
        <taxon>Pseudomonadota</taxon>
        <taxon>Betaproteobacteria</taxon>
        <taxon>Burkholderiales</taxon>
        <taxon>Burkholderiaceae</taxon>
        <taxon>Caballeronia</taxon>
    </lineage>
</organism>
<dbReference type="Proteomes" id="UP000027439">
    <property type="component" value="Unassembled WGS sequence"/>
</dbReference>
<dbReference type="InterPro" id="IPR036237">
    <property type="entry name" value="Xyl_isomerase-like_sf"/>
</dbReference>
<evidence type="ECO:0000259" key="1">
    <source>
        <dbReference type="Pfam" id="PF01261"/>
    </source>
</evidence>
<dbReference type="AlphaFoldDB" id="A0A069P0Y1"/>
<proteinExistence type="predicted"/>
<dbReference type="eggNOG" id="COG1082">
    <property type="taxonomic scope" value="Bacteria"/>
</dbReference>
<dbReference type="Pfam" id="PF01261">
    <property type="entry name" value="AP_endonuc_2"/>
    <property type="match status" value="1"/>
</dbReference>
<dbReference type="Gene3D" id="3.20.20.150">
    <property type="entry name" value="Divalent-metal-dependent TIM barrel enzymes"/>
    <property type="match status" value="1"/>
</dbReference>
<dbReference type="InterPro" id="IPR013022">
    <property type="entry name" value="Xyl_isomerase-like_TIM-brl"/>
</dbReference>
<reference evidence="2 3" key="1">
    <citation type="submission" date="2014-03" db="EMBL/GenBank/DDBJ databases">
        <title>Draft Genome Sequences of Four Burkholderia Strains.</title>
        <authorList>
            <person name="Liu X.Y."/>
            <person name="Li C.X."/>
            <person name="Xu J.H."/>
        </authorList>
    </citation>
    <scope>NUCLEOTIDE SEQUENCE [LARGE SCALE GENOMIC DNA]</scope>
    <source>
        <strain evidence="2 3">R27</strain>
    </source>
</reference>
<evidence type="ECO:0000313" key="3">
    <source>
        <dbReference type="Proteomes" id="UP000027439"/>
    </source>
</evidence>
<evidence type="ECO:0000313" key="2">
    <source>
        <dbReference type="EMBL" id="KDR34310.1"/>
    </source>
</evidence>
<dbReference type="EMBL" id="JFHE01000014">
    <property type="protein sequence ID" value="KDR34310.1"/>
    <property type="molecule type" value="Genomic_DNA"/>
</dbReference>
<protein>
    <recommendedName>
        <fullName evidence="1">Xylose isomerase-like TIM barrel domain-containing protein</fullName>
    </recommendedName>
</protein>
<sequence>MARSAHYLFSARRPGVFFQVSDWNRFQASESVVENSNSIEVVIVASAFGADAVRRDGHAACAEKAALAGADGFEVRRELIADDAGTQLDALARLGERIRGAGLWSVHSTPATLFRGDGSLDADALTLAVDEAHALGARIVKLQLGGKEGSVAIDAATIDCITHAIAGSRARVVVENGQSVEGGLPGAFETLFAALPAESALGMTFDTGNWHWTGADPLDAAQRLAPHVAYVHCKTTEGEGARRFAVAPAHDDARFAAILERLPSTVPRAIEYPLQGDADAAVQVARIAAF</sequence>
<name>A0A069P0Y1_9BURK</name>
<dbReference type="SUPFAM" id="SSF51658">
    <property type="entry name" value="Xylose isomerase-like"/>
    <property type="match status" value="1"/>
</dbReference>
<dbReference type="STRING" id="1071679.BG57_06350"/>
<comment type="caution">
    <text evidence="2">The sequence shown here is derived from an EMBL/GenBank/DDBJ whole genome shotgun (WGS) entry which is preliminary data.</text>
</comment>
<accession>A0A069P0Y1</accession>
<gene>
    <name evidence="2" type="ORF">BG57_06350</name>
</gene>
<feature type="domain" description="Xylose isomerase-like TIM barrel" evidence="1">
    <location>
        <begin position="63"/>
        <end position="243"/>
    </location>
</feature>